<gene>
    <name evidence="1" type="ORF">DBV15_01458</name>
</gene>
<dbReference type="AlphaFoldDB" id="A0A4S2KUV1"/>
<dbReference type="EMBL" id="QBLH01001040">
    <property type="protein sequence ID" value="TGZ53386.1"/>
    <property type="molecule type" value="Genomic_DNA"/>
</dbReference>
<organism evidence="1 2">
    <name type="scientific">Temnothorax longispinosus</name>
    <dbReference type="NCBI Taxonomy" id="300112"/>
    <lineage>
        <taxon>Eukaryota</taxon>
        <taxon>Metazoa</taxon>
        <taxon>Ecdysozoa</taxon>
        <taxon>Arthropoda</taxon>
        <taxon>Hexapoda</taxon>
        <taxon>Insecta</taxon>
        <taxon>Pterygota</taxon>
        <taxon>Neoptera</taxon>
        <taxon>Endopterygota</taxon>
        <taxon>Hymenoptera</taxon>
        <taxon>Apocrita</taxon>
        <taxon>Aculeata</taxon>
        <taxon>Formicoidea</taxon>
        <taxon>Formicidae</taxon>
        <taxon>Myrmicinae</taxon>
        <taxon>Temnothorax</taxon>
    </lineage>
</organism>
<accession>A0A4S2KUV1</accession>
<keyword evidence="2" id="KW-1185">Reference proteome</keyword>
<sequence length="204" mass="23347">MDTPLGLSDTHRPVLHVMTSQSDLSVAEIVAKFWSLQIETVSTSISCHVLLPARENVIFVAIAVPLEDPLNSISLSYFFEANYALPPNITYLEPWTEVKRRKRNIERTTIYRVLESKFERQVCKQITARYENALRVFRKGVSAESNLRDLGVPAPTQRVDRRHHALRVLRDTRDCREMLSRPNWSAAMKAAPSTNRSAHWDSST</sequence>
<dbReference type="Proteomes" id="UP000310200">
    <property type="component" value="Unassembled WGS sequence"/>
</dbReference>
<comment type="caution">
    <text evidence="1">The sequence shown here is derived from an EMBL/GenBank/DDBJ whole genome shotgun (WGS) entry which is preliminary data.</text>
</comment>
<protein>
    <submittedName>
        <fullName evidence="1">Uncharacterized protein</fullName>
    </submittedName>
</protein>
<reference evidence="1 2" key="1">
    <citation type="journal article" date="2019" name="Philos. Trans. R. Soc. Lond., B, Biol. Sci.">
        <title>Ant behaviour and brain gene expression of defending hosts depend on the ecological success of the intruding social parasite.</title>
        <authorList>
            <person name="Kaur R."/>
            <person name="Stoldt M."/>
            <person name="Jongepier E."/>
            <person name="Feldmeyer B."/>
            <person name="Menzel F."/>
            <person name="Bornberg-Bauer E."/>
            <person name="Foitzik S."/>
        </authorList>
    </citation>
    <scope>NUCLEOTIDE SEQUENCE [LARGE SCALE GENOMIC DNA]</scope>
    <source>
        <tissue evidence="1">Whole body</tissue>
    </source>
</reference>
<evidence type="ECO:0000313" key="1">
    <source>
        <dbReference type="EMBL" id="TGZ53386.1"/>
    </source>
</evidence>
<name>A0A4S2KUV1_9HYME</name>
<proteinExistence type="predicted"/>
<evidence type="ECO:0000313" key="2">
    <source>
        <dbReference type="Proteomes" id="UP000310200"/>
    </source>
</evidence>